<accession>X6P710</accession>
<proteinExistence type="predicted"/>
<reference evidence="2 3" key="1">
    <citation type="journal article" date="2013" name="Curr. Biol.">
        <title>The Genome of the Foraminiferan Reticulomyxa filosa.</title>
        <authorList>
            <person name="Glockner G."/>
            <person name="Hulsmann N."/>
            <person name="Schleicher M."/>
            <person name="Noegel A.A."/>
            <person name="Eichinger L."/>
            <person name="Gallinger C."/>
            <person name="Pawlowski J."/>
            <person name="Sierra R."/>
            <person name="Euteneuer U."/>
            <person name="Pillet L."/>
            <person name="Moustafa A."/>
            <person name="Platzer M."/>
            <person name="Groth M."/>
            <person name="Szafranski K."/>
            <person name="Schliwa M."/>
        </authorList>
    </citation>
    <scope>NUCLEOTIDE SEQUENCE [LARGE SCALE GENOMIC DNA]</scope>
</reference>
<dbReference type="AlphaFoldDB" id="X6P710"/>
<feature type="region of interest" description="Disordered" evidence="1">
    <location>
        <begin position="75"/>
        <end position="96"/>
    </location>
</feature>
<keyword evidence="3" id="KW-1185">Reference proteome</keyword>
<comment type="caution">
    <text evidence="2">The sequence shown here is derived from an EMBL/GenBank/DDBJ whole genome shotgun (WGS) entry which is preliminary data.</text>
</comment>
<organism evidence="2 3">
    <name type="scientific">Reticulomyxa filosa</name>
    <dbReference type="NCBI Taxonomy" id="46433"/>
    <lineage>
        <taxon>Eukaryota</taxon>
        <taxon>Sar</taxon>
        <taxon>Rhizaria</taxon>
        <taxon>Retaria</taxon>
        <taxon>Foraminifera</taxon>
        <taxon>Monothalamids</taxon>
        <taxon>Reticulomyxidae</taxon>
        <taxon>Reticulomyxa</taxon>
    </lineage>
</organism>
<evidence type="ECO:0000256" key="1">
    <source>
        <dbReference type="SAM" id="MobiDB-lite"/>
    </source>
</evidence>
<evidence type="ECO:0000313" key="2">
    <source>
        <dbReference type="EMBL" id="ETO33878.1"/>
    </source>
</evidence>
<protein>
    <submittedName>
        <fullName evidence="2">Uncharacterized protein</fullName>
    </submittedName>
</protein>
<sequence>MKNVGIDKLALVIGHLHTNSWKKVLFSLYCNDIKKVYIPETPDLRDFAGMKSIIEEERNRRMTFKDYTTVKMNAHSAGDDSNHDVKNNETTNTESGFAHEQNDSYWLNEMTIIYSRIPVSIYAASQHYSTYRKLHRIGRLRGNLLWDDSNASPKELKRKKTGE</sequence>
<name>X6P710_RETFI</name>
<gene>
    <name evidence="2" type="ORF">RFI_03218</name>
</gene>
<dbReference type="EMBL" id="ASPP01003074">
    <property type="protein sequence ID" value="ETO33878.1"/>
    <property type="molecule type" value="Genomic_DNA"/>
</dbReference>
<dbReference type="Proteomes" id="UP000023152">
    <property type="component" value="Unassembled WGS sequence"/>
</dbReference>
<evidence type="ECO:0000313" key="3">
    <source>
        <dbReference type="Proteomes" id="UP000023152"/>
    </source>
</evidence>
<feature type="compositionally biased region" description="Basic and acidic residues" evidence="1">
    <location>
        <begin position="77"/>
        <end position="87"/>
    </location>
</feature>